<evidence type="ECO:0000256" key="3">
    <source>
        <dbReference type="ARBA" id="ARBA00022676"/>
    </source>
</evidence>
<dbReference type="EMBL" id="CP066681">
    <property type="protein sequence ID" value="QQG36869.1"/>
    <property type="molecule type" value="Genomic_DNA"/>
</dbReference>
<keyword evidence="7 8" id="KW-0472">Membrane</keyword>
<dbReference type="PANTHER" id="PTHR33908">
    <property type="entry name" value="MANNOSYLTRANSFERASE YKCB-RELATED"/>
    <property type="match status" value="1"/>
</dbReference>
<sequence length="470" mass="53358">MNAALLSRQGLWIPFGFLGIFLTTVCLRPLLPIDETRYLSVAWEMFLRHDWLAPLTKNGEPYHHKPPLLFWMINAVWAVTGPSRWAATMPPVAMGLASVYLTTLLAQRLFTRSAQIACRVPCIIMGCLPFLVYSSMVMFDVTMAFFVLLTILNMLAFAQTQRWRYVALMALSMGLGVLTKGPVNYLYVIFPMLLGPVWHCNALKPLRWYGGCLAALMLSIVPVLLWLLPVLRQSDAHFAFWLVWEQTAGRVTGGFKDAHVRPFLFYVPVAIVLAMPWAFFPQFWRQGRALRRLAGNEAGLRFVLCWLASAFVAFSLISGKQPHYLVPLIPGLAILIACLLEGLKVKTLRKVAMGSYAVFVLAHVIGSQTFFKNYDLMPVARYVRQNADRDWAFVKQYHGEVTFLARRQTPLDVLSDGHEAREWLIQHPEGLVIMRYEDNEDVAAFHEILSIPYRGKMLGIFKDKSATGRQ</sequence>
<organism evidence="10 11">
    <name type="scientific">Micavibrio aeruginosavorus</name>
    <dbReference type="NCBI Taxonomy" id="349221"/>
    <lineage>
        <taxon>Bacteria</taxon>
        <taxon>Pseudomonadati</taxon>
        <taxon>Bdellovibrionota</taxon>
        <taxon>Bdellovibrionia</taxon>
        <taxon>Bdellovibrionales</taxon>
        <taxon>Pseudobdellovibrionaceae</taxon>
        <taxon>Micavibrio</taxon>
    </lineage>
</organism>
<evidence type="ECO:0000256" key="7">
    <source>
        <dbReference type="ARBA" id="ARBA00023136"/>
    </source>
</evidence>
<keyword evidence="2" id="KW-1003">Cell membrane</keyword>
<dbReference type="GO" id="GO:0010041">
    <property type="term" value="P:response to iron(III) ion"/>
    <property type="evidence" value="ECO:0007669"/>
    <property type="project" value="TreeGrafter"/>
</dbReference>
<dbReference type="GO" id="GO:0009103">
    <property type="term" value="P:lipopolysaccharide biosynthetic process"/>
    <property type="evidence" value="ECO:0007669"/>
    <property type="project" value="UniProtKB-ARBA"/>
</dbReference>
<keyword evidence="6 8" id="KW-1133">Transmembrane helix</keyword>
<dbReference type="InterPro" id="IPR050297">
    <property type="entry name" value="LipidA_mod_glycosyltrf_83"/>
</dbReference>
<evidence type="ECO:0000256" key="6">
    <source>
        <dbReference type="ARBA" id="ARBA00022989"/>
    </source>
</evidence>
<evidence type="ECO:0000256" key="4">
    <source>
        <dbReference type="ARBA" id="ARBA00022679"/>
    </source>
</evidence>
<evidence type="ECO:0000313" key="11">
    <source>
        <dbReference type="Proteomes" id="UP000595362"/>
    </source>
</evidence>
<feature type="transmembrane region" description="Helical" evidence="8">
    <location>
        <begin position="208"/>
        <end position="228"/>
    </location>
</feature>
<feature type="transmembrane region" description="Helical" evidence="8">
    <location>
        <begin position="351"/>
        <end position="371"/>
    </location>
</feature>
<dbReference type="GO" id="GO:0005886">
    <property type="term" value="C:plasma membrane"/>
    <property type="evidence" value="ECO:0007669"/>
    <property type="project" value="UniProtKB-SubCell"/>
</dbReference>
<evidence type="ECO:0000256" key="5">
    <source>
        <dbReference type="ARBA" id="ARBA00022692"/>
    </source>
</evidence>
<comment type="subcellular location">
    <subcellularLocation>
        <location evidence="1">Cell membrane</location>
        <topology evidence="1">Multi-pass membrane protein</topology>
    </subcellularLocation>
</comment>
<proteinExistence type="predicted"/>
<evidence type="ECO:0000313" key="10">
    <source>
        <dbReference type="EMBL" id="QQG36869.1"/>
    </source>
</evidence>
<feature type="transmembrane region" description="Helical" evidence="8">
    <location>
        <begin position="12"/>
        <end position="31"/>
    </location>
</feature>
<feature type="transmembrane region" description="Helical" evidence="8">
    <location>
        <begin position="165"/>
        <end position="188"/>
    </location>
</feature>
<keyword evidence="3" id="KW-0328">Glycosyltransferase</keyword>
<dbReference type="GO" id="GO:0016763">
    <property type="term" value="F:pentosyltransferase activity"/>
    <property type="evidence" value="ECO:0007669"/>
    <property type="project" value="TreeGrafter"/>
</dbReference>
<dbReference type="PANTHER" id="PTHR33908:SF3">
    <property type="entry name" value="UNDECAPRENYL PHOSPHATE-ALPHA-4-AMINO-4-DEOXY-L-ARABINOSE ARABINOSYL TRANSFERASE"/>
    <property type="match status" value="1"/>
</dbReference>
<evidence type="ECO:0000259" key="9">
    <source>
        <dbReference type="Pfam" id="PF13231"/>
    </source>
</evidence>
<evidence type="ECO:0000256" key="8">
    <source>
        <dbReference type="SAM" id="Phobius"/>
    </source>
</evidence>
<protein>
    <submittedName>
        <fullName evidence="10">Glycosyltransferase family 39 protein</fullName>
    </submittedName>
</protein>
<name>A0A7T5R3L5_9BACT</name>
<feature type="transmembrane region" description="Helical" evidence="8">
    <location>
        <begin position="324"/>
        <end position="345"/>
    </location>
</feature>
<feature type="domain" description="Glycosyltransferase RgtA/B/C/D-like" evidence="9">
    <location>
        <begin position="64"/>
        <end position="226"/>
    </location>
</feature>
<evidence type="ECO:0000256" key="2">
    <source>
        <dbReference type="ARBA" id="ARBA00022475"/>
    </source>
</evidence>
<keyword evidence="5 8" id="KW-0812">Transmembrane</keyword>
<dbReference type="AlphaFoldDB" id="A0A7T5R3L5"/>
<dbReference type="InterPro" id="IPR038731">
    <property type="entry name" value="RgtA/B/C-like"/>
</dbReference>
<accession>A0A7T5R3L5</accession>
<keyword evidence="4 10" id="KW-0808">Transferase</keyword>
<gene>
    <name evidence="10" type="ORF">HYS17_03600</name>
</gene>
<dbReference type="Pfam" id="PF13231">
    <property type="entry name" value="PMT_2"/>
    <property type="match status" value="1"/>
</dbReference>
<feature type="transmembrane region" description="Helical" evidence="8">
    <location>
        <begin position="263"/>
        <end position="280"/>
    </location>
</feature>
<dbReference type="Proteomes" id="UP000595362">
    <property type="component" value="Chromosome"/>
</dbReference>
<reference evidence="10 11" key="1">
    <citation type="submission" date="2020-07" db="EMBL/GenBank/DDBJ databases">
        <title>Huge and variable diversity of episymbiotic CPR bacteria and DPANN archaea in groundwater ecosystems.</title>
        <authorList>
            <person name="He C.Y."/>
            <person name="Keren R."/>
            <person name="Whittaker M."/>
            <person name="Farag I.F."/>
            <person name="Doudna J."/>
            <person name="Cate J.H.D."/>
            <person name="Banfield J.F."/>
        </authorList>
    </citation>
    <scope>NUCLEOTIDE SEQUENCE [LARGE SCALE GENOMIC DNA]</scope>
    <source>
        <strain evidence="10">NC_groundwater_70_Ag_B-0.1um_54_66</strain>
    </source>
</reference>
<evidence type="ECO:0000256" key="1">
    <source>
        <dbReference type="ARBA" id="ARBA00004651"/>
    </source>
</evidence>
<feature type="transmembrane region" description="Helical" evidence="8">
    <location>
        <begin position="300"/>
        <end position="317"/>
    </location>
</feature>